<gene>
    <name evidence="2" type="ORF">VLY81_08635</name>
</gene>
<name>A0ABZ1BL25_9FIRM</name>
<reference evidence="3" key="1">
    <citation type="submission" date="2023-12" db="EMBL/GenBank/DDBJ databases">
        <title>Novel isolates from deep terrestrial aquifers shed light on the physiology and ecology of the class Limnochordia.</title>
        <authorList>
            <person name="Karnachuk O.V."/>
            <person name="Lukina A.P."/>
            <person name="Avakyan M.R."/>
            <person name="Kadnikov V."/>
            <person name="Begmatov S."/>
            <person name="Beletsky A.V."/>
            <person name="Mardanov A.V."/>
            <person name="Ravin N.V."/>
        </authorList>
    </citation>
    <scope>NUCLEOTIDE SEQUENCE [LARGE SCALE GENOMIC DNA]</scope>
    <source>
        <strain evidence="3">LN</strain>
    </source>
</reference>
<evidence type="ECO:0000256" key="1">
    <source>
        <dbReference type="SAM" id="Phobius"/>
    </source>
</evidence>
<keyword evidence="1" id="KW-1133">Transmembrane helix</keyword>
<feature type="transmembrane region" description="Helical" evidence="1">
    <location>
        <begin position="20"/>
        <end position="43"/>
    </location>
</feature>
<evidence type="ECO:0000313" key="2">
    <source>
        <dbReference type="EMBL" id="WRP13517.1"/>
    </source>
</evidence>
<feature type="transmembrane region" description="Helical" evidence="1">
    <location>
        <begin position="55"/>
        <end position="73"/>
    </location>
</feature>
<protein>
    <submittedName>
        <fullName evidence="2">Uncharacterized protein</fullName>
    </submittedName>
</protein>
<feature type="transmembrane region" description="Helical" evidence="1">
    <location>
        <begin position="85"/>
        <end position="105"/>
    </location>
</feature>
<organism evidence="2 3">
    <name type="scientific">Geochorda subterranea</name>
    <dbReference type="NCBI Taxonomy" id="3109564"/>
    <lineage>
        <taxon>Bacteria</taxon>
        <taxon>Bacillati</taxon>
        <taxon>Bacillota</taxon>
        <taxon>Limnochordia</taxon>
        <taxon>Limnochordales</taxon>
        <taxon>Geochordaceae</taxon>
        <taxon>Geochorda</taxon>
    </lineage>
</organism>
<feature type="transmembrane region" description="Helical" evidence="1">
    <location>
        <begin position="125"/>
        <end position="145"/>
    </location>
</feature>
<keyword evidence="1" id="KW-0812">Transmembrane</keyword>
<sequence length="150" mass="15023">MSVGASRPSRLRWGERLGSLLVDALAVAGAGSTLAFALAGWWIPEMSPVPWLSDRGPAVPVATAALMGLLLGWRVARMAGAALQVALALVLGASGLALILAAPATTGTLDAVQQQALASFVASRLMVSLLLTTPAALLGASVGAARGTGR</sequence>
<dbReference type="EMBL" id="CP141614">
    <property type="protein sequence ID" value="WRP13517.1"/>
    <property type="molecule type" value="Genomic_DNA"/>
</dbReference>
<dbReference type="RefSeq" id="WP_324667762.1">
    <property type="nucleotide sequence ID" value="NZ_CP141614.1"/>
</dbReference>
<dbReference type="Proteomes" id="UP001333102">
    <property type="component" value="Chromosome"/>
</dbReference>
<evidence type="ECO:0000313" key="3">
    <source>
        <dbReference type="Proteomes" id="UP001333102"/>
    </source>
</evidence>
<proteinExistence type="predicted"/>
<accession>A0ABZ1BL25</accession>
<keyword evidence="1" id="KW-0472">Membrane</keyword>
<keyword evidence="3" id="KW-1185">Reference proteome</keyword>